<accession>A0A813EPR0</accession>
<feature type="non-terminal residue" evidence="1">
    <location>
        <position position="57"/>
    </location>
</feature>
<reference evidence="1" key="1">
    <citation type="submission" date="2021-02" db="EMBL/GenBank/DDBJ databases">
        <authorList>
            <person name="Dougan E. K."/>
            <person name="Rhodes N."/>
            <person name="Thang M."/>
            <person name="Chan C."/>
        </authorList>
    </citation>
    <scope>NUCLEOTIDE SEQUENCE</scope>
</reference>
<proteinExistence type="predicted"/>
<dbReference type="EMBL" id="CAJNNV010013299">
    <property type="protein sequence ID" value="CAE8601569.1"/>
    <property type="molecule type" value="Genomic_DNA"/>
</dbReference>
<name>A0A813EPR0_POLGL</name>
<dbReference type="AlphaFoldDB" id="A0A813EPR0"/>
<comment type="caution">
    <text evidence="1">The sequence shown here is derived from an EMBL/GenBank/DDBJ whole genome shotgun (WGS) entry which is preliminary data.</text>
</comment>
<feature type="non-terminal residue" evidence="1">
    <location>
        <position position="1"/>
    </location>
</feature>
<dbReference type="Proteomes" id="UP000626109">
    <property type="component" value="Unassembled WGS sequence"/>
</dbReference>
<evidence type="ECO:0000313" key="3">
    <source>
        <dbReference type="Proteomes" id="UP000654075"/>
    </source>
</evidence>
<dbReference type="Proteomes" id="UP000654075">
    <property type="component" value="Unassembled WGS sequence"/>
</dbReference>
<gene>
    <name evidence="1" type="ORF">PGLA1383_LOCUS19859</name>
    <name evidence="2" type="ORF">PGLA2088_LOCUS15401</name>
</gene>
<evidence type="ECO:0000313" key="1">
    <source>
        <dbReference type="EMBL" id="CAE8601569.1"/>
    </source>
</evidence>
<dbReference type="EMBL" id="CAJNNW010019030">
    <property type="protein sequence ID" value="CAE8663859.1"/>
    <property type="molecule type" value="Genomic_DNA"/>
</dbReference>
<evidence type="ECO:0000313" key="2">
    <source>
        <dbReference type="EMBL" id="CAE8663859.1"/>
    </source>
</evidence>
<protein>
    <submittedName>
        <fullName evidence="1">Uncharacterized protein</fullName>
    </submittedName>
</protein>
<organism evidence="1 3">
    <name type="scientific">Polarella glacialis</name>
    <name type="common">Dinoflagellate</name>
    <dbReference type="NCBI Taxonomy" id="89957"/>
    <lineage>
        <taxon>Eukaryota</taxon>
        <taxon>Sar</taxon>
        <taxon>Alveolata</taxon>
        <taxon>Dinophyceae</taxon>
        <taxon>Suessiales</taxon>
        <taxon>Suessiaceae</taxon>
        <taxon>Polarella</taxon>
    </lineage>
</organism>
<sequence>VLYDPAGLNRTELTRLATRRVMVKDFSRAMLGSGGFLVTIEETDVTLPDGSQWLTGA</sequence>
<keyword evidence="3" id="KW-1185">Reference proteome</keyword>